<keyword evidence="3" id="KW-0611">Plant defense</keyword>
<dbReference type="PANTHER" id="PTHR36766:SF26">
    <property type="entry name" value="DISEASE RESISTANCE PROTEIN (CC-NBS-LRR CLASS) FAMILY PROTEIN"/>
    <property type="match status" value="1"/>
</dbReference>
<keyword evidence="6" id="KW-1185">Reference proteome</keyword>
<dbReference type="InterPro" id="IPR032675">
    <property type="entry name" value="LRR_dom_sf"/>
</dbReference>
<dbReference type="STRING" id="3871.A0A1J7I0B7"/>
<sequence>MAFDDFFTGEIVTELLKMLVNISRKSLLCRSSAVQLITYIHELQPTIDEIKYSGVELSEHRQFQLNRVSEVLRSGVDLSLKVLSSSRWNVYKNLQLAKKMEKLEKNLSKFIQGPMQAHILADVHHTRFEMAKRFDQVEASHRKLECYFGAMKIGVGGGGWVQEAVRSMEEDESCWGEGSSGNFGVALELGKKKVKEMIIGREDLKVIGISGIGGSGKTTLAREVYRDDQVRSYFKERILFLTVSQSPNVDQIRTKIWGFIMGNQNLNANYVVPQWMPQVECRNEAPRRLIVLDDVWSLSILGQFLYKSPGCKYVVVSRERFQTICDATYEVELLNEEDALSLFCHHAFGQKSIPFAANENLVKQVATECGRLPLALKVIGASLRDQAEMFWLSVKNRLSQGQSIGESYEINLIHRMEFSTNYLPEKIKECFLDLCSFPEDKKIPLEALINMWIETHDIDETEAFAIVVELSNKNLLTLVKEARAGGMYRSCFEIYVIQHDILRDLALNMSNRGSIRERRRLVMPKREEHGRLPKEWLRNMDRPFEAQIVSIHTGEMKEEGWCKLEFPKAEVLIINFTSNEYFLPPFIDRMPNLRALIVINYSASYASLHNVSVFNNLFNLRSLWLEKVSTPKLSGLVLKNLGKLFIVLCKVNNNLEGNGANMAQTFPNLSELTLDHCDDVTELPSSICEIKSLQNLSLTNCHSLTQLPNELGRLRSLAILRLYACPDLKTLPPSICNMIRLKYIDISQCVNLANFPEEIGKLVNLEKIDMRECSMMSNLPKSAVSMKSLRLVICDEEVSGMWKNVEKAKPDLHIQVSEQDYDLDWLKE</sequence>
<evidence type="ECO:0000313" key="5">
    <source>
        <dbReference type="EMBL" id="OIW12058.1"/>
    </source>
</evidence>
<dbReference type="Pfam" id="PF00931">
    <property type="entry name" value="NB-ARC"/>
    <property type="match status" value="1"/>
</dbReference>
<dbReference type="GO" id="GO:0043531">
    <property type="term" value="F:ADP binding"/>
    <property type="evidence" value="ECO:0007669"/>
    <property type="project" value="InterPro"/>
</dbReference>
<dbReference type="Pfam" id="PF25013">
    <property type="entry name" value="LRR_Zer-1"/>
    <property type="match status" value="1"/>
</dbReference>
<dbReference type="InterPro" id="IPR027417">
    <property type="entry name" value="P-loop_NTPase"/>
</dbReference>
<evidence type="ECO:0000313" key="6">
    <source>
        <dbReference type="Proteomes" id="UP000188354"/>
    </source>
</evidence>
<dbReference type="AlphaFoldDB" id="A0A1J7I0B7"/>
<dbReference type="Gene3D" id="3.40.50.300">
    <property type="entry name" value="P-loop containing nucleotide triphosphate hydrolases"/>
    <property type="match status" value="1"/>
</dbReference>
<dbReference type="Gramene" id="OIW12058">
    <property type="protein sequence ID" value="OIW12058"/>
    <property type="gene ID" value="TanjilG_24482"/>
</dbReference>
<dbReference type="Gene3D" id="1.10.8.430">
    <property type="entry name" value="Helical domain of apoptotic protease-activating factors"/>
    <property type="match status" value="1"/>
</dbReference>
<evidence type="ECO:0000256" key="2">
    <source>
        <dbReference type="ARBA" id="ARBA00022737"/>
    </source>
</evidence>
<dbReference type="PRINTS" id="PR00364">
    <property type="entry name" value="DISEASERSIST"/>
</dbReference>
<evidence type="ECO:0000256" key="1">
    <source>
        <dbReference type="ARBA" id="ARBA00008894"/>
    </source>
</evidence>
<dbReference type="InterPro" id="IPR056845">
    <property type="entry name" value="LRR_Zer-1"/>
</dbReference>
<dbReference type="OMA" id="MAASIEC"/>
<comment type="similarity">
    <text evidence="1">Belongs to the disease resistance NB-LRR family.</text>
</comment>
<dbReference type="Proteomes" id="UP000188354">
    <property type="component" value="Chromosome LG05"/>
</dbReference>
<dbReference type="InterPro" id="IPR036388">
    <property type="entry name" value="WH-like_DNA-bd_sf"/>
</dbReference>
<reference evidence="5 6" key="1">
    <citation type="journal article" date="2017" name="Plant Biotechnol. J.">
        <title>A comprehensive draft genome sequence for lupin (Lupinus angustifolius), an emerging health food: insights into plant-microbe interactions and legume evolution.</title>
        <authorList>
            <person name="Hane J.K."/>
            <person name="Ming Y."/>
            <person name="Kamphuis L.G."/>
            <person name="Nelson M.N."/>
            <person name="Garg G."/>
            <person name="Atkins C.A."/>
            <person name="Bayer P.E."/>
            <person name="Bravo A."/>
            <person name="Bringans S."/>
            <person name="Cannon S."/>
            <person name="Edwards D."/>
            <person name="Foley R."/>
            <person name="Gao L.L."/>
            <person name="Harrison M.J."/>
            <person name="Huang W."/>
            <person name="Hurgobin B."/>
            <person name="Li S."/>
            <person name="Liu C.W."/>
            <person name="McGrath A."/>
            <person name="Morahan G."/>
            <person name="Murray J."/>
            <person name="Weller J."/>
            <person name="Jian J."/>
            <person name="Singh K.B."/>
        </authorList>
    </citation>
    <scope>NUCLEOTIDE SEQUENCE [LARGE SCALE GENOMIC DNA]</scope>
    <source>
        <strain evidence="6">cv. Tanjil</strain>
        <tissue evidence="5">Whole plant</tissue>
    </source>
</reference>
<dbReference type="Gene3D" id="1.10.10.10">
    <property type="entry name" value="Winged helix-like DNA-binding domain superfamily/Winged helix DNA-binding domain"/>
    <property type="match status" value="1"/>
</dbReference>
<dbReference type="PROSITE" id="PS51153">
    <property type="entry name" value="RPW8"/>
    <property type="match status" value="1"/>
</dbReference>
<dbReference type="SUPFAM" id="SSF52540">
    <property type="entry name" value="P-loop containing nucleoside triphosphate hydrolases"/>
    <property type="match status" value="1"/>
</dbReference>
<dbReference type="Gene3D" id="3.80.10.10">
    <property type="entry name" value="Ribonuclease Inhibitor"/>
    <property type="match status" value="1"/>
</dbReference>
<dbReference type="SUPFAM" id="SSF52047">
    <property type="entry name" value="RNI-like"/>
    <property type="match status" value="1"/>
</dbReference>
<dbReference type="InterPro" id="IPR042197">
    <property type="entry name" value="Apaf_helical"/>
</dbReference>
<organism evidence="5 6">
    <name type="scientific">Lupinus angustifolius</name>
    <name type="common">Narrow-leaved blue lupine</name>
    <dbReference type="NCBI Taxonomy" id="3871"/>
    <lineage>
        <taxon>Eukaryota</taxon>
        <taxon>Viridiplantae</taxon>
        <taxon>Streptophyta</taxon>
        <taxon>Embryophyta</taxon>
        <taxon>Tracheophyta</taxon>
        <taxon>Spermatophyta</taxon>
        <taxon>Magnoliopsida</taxon>
        <taxon>eudicotyledons</taxon>
        <taxon>Gunneridae</taxon>
        <taxon>Pentapetalae</taxon>
        <taxon>rosids</taxon>
        <taxon>fabids</taxon>
        <taxon>Fabales</taxon>
        <taxon>Fabaceae</taxon>
        <taxon>Papilionoideae</taxon>
        <taxon>50 kb inversion clade</taxon>
        <taxon>genistoids sensu lato</taxon>
        <taxon>core genistoids</taxon>
        <taxon>Genisteae</taxon>
        <taxon>Lupinus</taxon>
    </lineage>
</organism>
<evidence type="ECO:0000256" key="3">
    <source>
        <dbReference type="ARBA" id="ARBA00022821"/>
    </source>
</evidence>
<dbReference type="OrthoDB" id="1357022at2759"/>
<dbReference type="EMBL" id="CM007365">
    <property type="protein sequence ID" value="OIW12058.1"/>
    <property type="molecule type" value="Genomic_DNA"/>
</dbReference>
<keyword evidence="2" id="KW-0677">Repeat</keyword>
<dbReference type="PANTHER" id="PTHR36766">
    <property type="entry name" value="PLANT BROAD-SPECTRUM MILDEW RESISTANCE PROTEIN RPW8"/>
    <property type="match status" value="1"/>
</dbReference>
<accession>A0A1J7I0B7</accession>
<dbReference type="InterPro" id="IPR008808">
    <property type="entry name" value="Powdery_mildew-R_dom"/>
</dbReference>
<evidence type="ECO:0000259" key="4">
    <source>
        <dbReference type="PROSITE" id="PS51153"/>
    </source>
</evidence>
<dbReference type="InterPro" id="IPR002182">
    <property type="entry name" value="NB-ARC"/>
</dbReference>
<dbReference type="Pfam" id="PF05659">
    <property type="entry name" value="RPW8"/>
    <property type="match status" value="1"/>
</dbReference>
<proteinExistence type="inferred from homology"/>
<dbReference type="GO" id="GO:0006952">
    <property type="term" value="P:defense response"/>
    <property type="evidence" value="ECO:0007669"/>
    <property type="project" value="UniProtKB-KW"/>
</dbReference>
<protein>
    <recommendedName>
        <fullName evidence="4">RPW8 domain-containing protein</fullName>
    </recommendedName>
</protein>
<gene>
    <name evidence="5" type="ORF">TanjilG_24482</name>
</gene>
<feature type="domain" description="RPW8" evidence="4">
    <location>
        <begin position="1"/>
        <end position="149"/>
    </location>
</feature>
<dbReference type="KEGG" id="lang:109347652"/>
<name>A0A1J7I0B7_LUPAN</name>